<evidence type="ECO:0000256" key="4">
    <source>
        <dbReference type="ARBA" id="ARBA00022737"/>
    </source>
</evidence>
<reference evidence="11" key="1">
    <citation type="journal article" date="2017" name="Plant J.">
        <title>The pomegranate (Punica granatum L.) genome and the genomics of punicalagin biosynthesis.</title>
        <authorList>
            <person name="Qin G."/>
            <person name="Xu C."/>
            <person name="Ming R."/>
            <person name="Tang H."/>
            <person name="Guyot R."/>
            <person name="Kramer E.M."/>
            <person name="Hu Y."/>
            <person name="Yi X."/>
            <person name="Qi Y."/>
            <person name="Xu X."/>
            <person name="Gao Z."/>
            <person name="Pan H."/>
            <person name="Jian J."/>
            <person name="Tian Y."/>
            <person name="Yue Z."/>
            <person name="Xu Y."/>
        </authorList>
    </citation>
    <scope>NUCLEOTIDE SEQUENCE [LARGE SCALE GENOMIC DNA]</scope>
    <source>
        <strain evidence="11">cv. Dabenzi</strain>
    </source>
</reference>
<dbReference type="InterPro" id="IPR001046">
    <property type="entry name" value="NRAMP_fam"/>
</dbReference>
<dbReference type="GO" id="GO:0003723">
    <property type="term" value="F:RNA binding"/>
    <property type="evidence" value="ECO:0007669"/>
    <property type="project" value="InterPro"/>
</dbReference>
<dbReference type="NCBIfam" id="NF037982">
    <property type="entry name" value="Nramp_1"/>
    <property type="match status" value="1"/>
</dbReference>
<dbReference type="PROSITE" id="PS51375">
    <property type="entry name" value="PPR"/>
    <property type="match status" value="3"/>
</dbReference>
<dbReference type="InterPro" id="IPR002885">
    <property type="entry name" value="PPR_rpt"/>
</dbReference>
<feature type="transmembrane region" description="Helical" evidence="9">
    <location>
        <begin position="816"/>
        <end position="837"/>
    </location>
</feature>
<accession>A0A218W038</accession>
<evidence type="ECO:0000256" key="9">
    <source>
        <dbReference type="SAM" id="Phobius"/>
    </source>
</evidence>
<gene>
    <name evidence="10" type="ORF">CDL15_Pgr013414</name>
</gene>
<feature type="transmembrane region" description="Helical" evidence="9">
    <location>
        <begin position="940"/>
        <end position="963"/>
    </location>
</feature>
<feature type="transmembrane region" description="Helical" evidence="9">
    <location>
        <begin position="983"/>
        <end position="1004"/>
    </location>
</feature>
<dbReference type="PRINTS" id="PR00447">
    <property type="entry name" value="NATRESASSCMP"/>
</dbReference>
<feature type="transmembrane region" description="Helical" evidence="9">
    <location>
        <begin position="914"/>
        <end position="934"/>
    </location>
</feature>
<dbReference type="InterPro" id="IPR046848">
    <property type="entry name" value="E_motif"/>
</dbReference>
<dbReference type="GO" id="GO:0009451">
    <property type="term" value="P:RNA modification"/>
    <property type="evidence" value="ECO:0007669"/>
    <property type="project" value="InterPro"/>
</dbReference>
<evidence type="ECO:0000256" key="7">
    <source>
        <dbReference type="PROSITE-ProRule" id="PRU00708"/>
    </source>
</evidence>
<dbReference type="Proteomes" id="UP000197138">
    <property type="component" value="Unassembled WGS sequence"/>
</dbReference>
<evidence type="ECO:0000256" key="5">
    <source>
        <dbReference type="ARBA" id="ARBA00022989"/>
    </source>
</evidence>
<dbReference type="FunFam" id="1.25.40.10:FF:000090">
    <property type="entry name" value="Pentatricopeptide repeat-containing protein, chloroplastic"/>
    <property type="match status" value="1"/>
</dbReference>
<dbReference type="Pfam" id="PF20431">
    <property type="entry name" value="E_motif"/>
    <property type="match status" value="1"/>
</dbReference>
<comment type="subcellular location">
    <subcellularLocation>
        <location evidence="1">Membrane</location>
        <topology evidence="1">Multi-pass membrane protein</topology>
    </subcellularLocation>
</comment>
<feature type="transmembrane region" description="Helical" evidence="9">
    <location>
        <begin position="773"/>
        <end position="795"/>
    </location>
</feature>
<evidence type="ECO:0000256" key="1">
    <source>
        <dbReference type="ARBA" id="ARBA00004141"/>
    </source>
</evidence>
<dbReference type="GO" id="GO:0046873">
    <property type="term" value="F:metal ion transmembrane transporter activity"/>
    <property type="evidence" value="ECO:0007669"/>
    <property type="project" value="InterPro"/>
</dbReference>
<proteinExistence type="inferred from homology"/>
<dbReference type="Pfam" id="PF01535">
    <property type="entry name" value="PPR"/>
    <property type="match status" value="4"/>
</dbReference>
<dbReference type="InterPro" id="IPR011990">
    <property type="entry name" value="TPR-like_helical_dom_sf"/>
</dbReference>
<dbReference type="Pfam" id="PF01566">
    <property type="entry name" value="Nramp"/>
    <property type="match status" value="1"/>
</dbReference>
<organism evidence="10 11">
    <name type="scientific">Punica granatum</name>
    <name type="common">Pomegranate</name>
    <dbReference type="NCBI Taxonomy" id="22663"/>
    <lineage>
        <taxon>Eukaryota</taxon>
        <taxon>Viridiplantae</taxon>
        <taxon>Streptophyta</taxon>
        <taxon>Embryophyta</taxon>
        <taxon>Tracheophyta</taxon>
        <taxon>Spermatophyta</taxon>
        <taxon>Magnoliopsida</taxon>
        <taxon>eudicotyledons</taxon>
        <taxon>Gunneridae</taxon>
        <taxon>Pentapetalae</taxon>
        <taxon>rosids</taxon>
        <taxon>malvids</taxon>
        <taxon>Myrtales</taxon>
        <taxon>Lythraceae</taxon>
        <taxon>Punica</taxon>
    </lineage>
</organism>
<keyword evidence="5 9" id="KW-1133">Transmembrane helix</keyword>
<evidence type="ECO:0000256" key="6">
    <source>
        <dbReference type="ARBA" id="ARBA00023136"/>
    </source>
</evidence>
<feature type="repeat" description="PPR" evidence="7">
    <location>
        <begin position="199"/>
        <end position="233"/>
    </location>
</feature>
<dbReference type="PANTHER" id="PTHR47926:SF342">
    <property type="entry name" value="TETRATRICOPEPTIDE-LIKE HELICAL DOMAIN-CONTAINING PROTEIN-RELATED"/>
    <property type="match status" value="1"/>
</dbReference>
<dbReference type="AlphaFoldDB" id="A0A218W038"/>
<feature type="transmembrane region" description="Helical" evidence="9">
    <location>
        <begin position="699"/>
        <end position="716"/>
    </location>
</feature>
<dbReference type="FunFam" id="1.25.40.10:FF:000351">
    <property type="entry name" value="Pentatricopeptide repeat-containing protein"/>
    <property type="match status" value="1"/>
</dbReference>
<keyword evidence="6 9" id="KW-0472">Membrane</keyword>
<dbReference type="FunFam" id="1.25.40.10:FF:000344">
    <property type="entry name" value="Pentatricopeptide repeat-containing protein"/>
    <property type="match status" value="1"/>
</dbReference>
<keyword evidence="4" id="KW-0677">Repeat</keyword>
<name>A0A218W038_PUNGR</name>
<dbReference type="GO" id="GO:0016020">
    <property type="term" value="C:membrane"/>
    <property type="evidence" value="ECO:0007669"/>
    <property type="project" value="UniProtKB-SubCell"/>
</dbReference>
<evidence type="ECO:0000313" key="11">
    <source>
        <dbReference type="Proteomes" id="UP000197138"/>
    </source>
</evidence>
<feature type="transmembrane region" description="Helical" evidence="9">
    <location>
        <begin position="728"/>
        <end position="748"/>
    </location>
</feature>
<feature type="transmembrane region" description="Helical" evidence="9">
    <location>
        <begin position="875"/>
        <end position="894"/>
    </location>
</feature>
<dbReference type="Gene3D" id="1.25.40.10">
    <property type="entry name" value="Tetratricopeptide repeat domain"/>
    <property type="match status" value="3"/>
</dbReference>
<dbReference type="NCBIfam" id="TIGR00756">
    <property type="entry name" value="PPR"/>
    <property type="match status" value="2"/>
</dbReference>
<feature type="repeat" description="PPR" evidence="7">
    <location>
        <begin position="97"/>
        <end position="131"/>
    </location>
</feature>
<dbReference type="EMBL" id="MTKT01005554">
    <property type="protein sequence ID" value="OWM66197.1"/>
    <property type="molecule type" value="Genomic_DNA"/>
</dbReference>
<keyword evidence="3 9" id="KW-0812">Transmembrane</keyword>
<sequence>MRLNSFIHFRNCSSSASQPFFSIATHTQLTASSPCFSSLIHQCTATKNLSDLKIVHTHLVKNGFCHLSLGHKLIDSYLKCGSMSDARRLLDEMPEPHIVSWNSVISAYASQNRSGEAVELYGRMVSEGVLPDEYTFSSVFRAFSRLGVVLEARRAHGLAVVLGLETSNVFVGSALVDMYAKLGEMRDARSVCDRVWDQDVVLLTALIVGYAQKGEDVEALEVFSDMVRKGIRPNEFTFSSTLVSCANFGDAKVGESVHGLMIKLGYVSAVASQTSLLTMYSKFGMVKESSRAFNALENPNKITWTSLIVGLIQNGKEETSLLKFRKMMRSSAKPNSFTLSSVVCACSRLAMLDTGRQIHALATKYGLDWRNYVGTALIDMYGKCGTPDQARSVFDALVEADLVSMNSMIYSYALNGCGGEALDLFYTMRDLTSLELNDMTFLGVLLACNNSGLVEEGQRIFTYLREKTDIKVSSGHYACMVDLLGRSGRLVEAEMLVNQVKNPDAVLWRTLLSACRIHRAVKMAERVWTKVLELAPGDEGTHILLSNLYASTSNWSQVIAMKSTMRDMRLKKGPAMSWVEIDREVHTFMAGVTSFVDQFYNLQRGESIAAFQRWQRILNVQIVETPRWKKILTFVGPGFLVSVAYLDPGNWKHLSEHCKMEYPPAVNYCLWALAEVAVIAADIPEVIGTAVALNMLLKVPIWAGVLLAGLNTLLLLGLQRYGIRKLEIVIVVLLLVVGGCFFAVMVHARPSAEEIVTGMFVPKLDSGRATRDAVALLGALIMPHNLYLHSALVISRKIQHSSEGIRSASRYFMLESGVALFFTFLINVAVVSVSASVCSRPQVSPQVDKSQCKDITLQSAAVLLKNALGNWSSKLFAISLLASGQSSTVTGTYAGQFIMQGFLDLKMKLWLRNLVTRCIAIAPSLVVCIIGGSAGASRLIIIASVTILSWILGFGTIGINMYFITTSLAGWITSGRLPKVLSALVATIMFPAMVAYVVMLMYLICKPEMPPPGSESLQADVASGGRRTPTRDSNSAGSDRIETVEEISTCL</sequence>
<dbReference type="InterPro" id="IPR046960">
    <property type="entry name" value="PPR_At4g14850-like_plant"/>
</dbReference>
<evidence type="ECO:0000256" key="3">
    <source>
        <dbReference type="ARBA" id="ARBA00022692"/>
    </source>
</evidence>
<dbReference type="Pfam" id="PF13041">
    <property type="entry name" value="PPR_2"/>
    <property type="match status" value="2"/>
</dbReference>
<dbReference type="PANTHER" id="PTHR47926">
    <property type="entry name" value="PENTATRICOPEPTIDE REPEAT-CONTAINING PROTEIN"/>
    <property type="match status" value="1"/>
</dbReference>
<feature type="region of interest" description="Disordered" evidence="8">
    <location>
        <begin position="1014"/>
        <end position="1051"/>
    </location>
</feature>
<comment type="caution">
    <text evidence="10">The sequence shown here is derived from an EMBL/GenBank/DDBJ whole genome shotgun (WGS) entry which is preliminary data.</text>
</comment>
<feature type="repeat" description="PPR" evidence="7">
    <location>
        <begin position="300"/>
        <end position="334"/>
    </location>
</feature>
<comment type="similarity">
    <text evidence="2">Belongs to the NRAMP (TC 2.A.55) family.</text>
</comment>
<evidence type="ECO:0000256" key="8">
    <source>
        <dbReference type="SAM" id="MobiDB-lite"/>
    </source>
</evidence>
<evidence type="ECO:0000313" key="10">
    <source>
        <dbReference type="EMBL" id="OWM66197.1"/>
    </source>
</evidence>
<evidence type="ECO:0000256" key="2">
    <source>
        <dbReference type="ARBA" id="ARBA00009965"/>
    </source>
</evidence>
<protein>
    <submittedName>
        <fullName evidence="10">Uncharacterized protein</fullName>
    </submittedName>
</protein>